<organism evidence="6">
    <name type="scientific">hydrothermal vent metagenome</name>
    <dbReference type="NCBI Taxonomy" id="652676"/>
    <lineage>
        <taxon>unclassified sequences</taxon>
        <taxon>metagenomes</taxon>
        <taxon>ecological metagenomes</taxon>
    </lineage>
</organism>
<evidence type="ECO:0000256" key="5">
    <source>
        <dbReference type="SAM" id="Phobius"/>
    </source>
</evidence>
<dbReference type="PANTHER" id="PTHR43461">
    <property type="entry name" value="TRANSMEMBRANE PROTEIN 256"/>
    <property type="match status" value="1"/>
</dbReference>
<proteinExistence type="predicted"/>
<dbReference type="EMBL" id="UOFE01000002">
    <property type="protein sequence ID" value="VAW50304.1"/>
    <property type="molecule type" value="Genomic_DNA"/>
</dbReference>
<keyword evidence="2 5" id="KW-0812">Transmembrane</keyword>
<evidence type="ECO:0000256" key="4">
    <source>
        <dbReference type="ARBA" id="ARBA00023136"/>
    </source>
</evidence>
<dbReference type="GO" id="GO:0005886">
    <property type="term" value="C:plasma membrane"/>
    <property type="evidence" value="ECO:0007669"/>
    <property type="project" value="TreeGrafter"/>
</dbReference>
<accession>A0A3B0X334</accession>
<reference evidence="6" key="1">
    <citation type="submission" date="2018-06" db="EMBL/GenBank/DDBJ databases">
        <authorList>
            <person name="Zhirakovskaya E."/>
        </authorList>
    </citation>
    <scope>NUCLEOTIDE SEQUENCE</scope>
</reference>
<gene>
    <name evidence="6" type="ORF">MNBD_GAMMA05-1338</name>
</gene>
<feature type="transmembrane region" description="Helical" evidence="5">
    <location>
        <begin position="96"/>
        <end position="121"/>
    </location>
</feature>
<comment type="subcellular location">
    <subcellularLocation>
        <location evidence="1">Membrane</location>
        <topology evidence="1">Multi-pass membrane protein</topology>
    </subcellularLocation>
</comment>
<evidence type="ECO:0000256" key="2">
    <source>
        <dbReference type="ARBA" id="ARBA00022692"/>
    </source>
</evidence>
<dbReference type="AlphaFoldDB" id="A0A3B0X334"/>
<feature type="transmembrane region" description="Helical" evidence="5">
    <location>
        <begin position="71"/>
        <end position="90"/>
    </location>
</feature>
<feature type="transmembrane region" description="Helical" evidence="5">
    <location>
        <begin position="47"/>
        <end position="64"/>
    </location>
</feature>
<evidence type="ECO:0000256" key="3">
    <source>
        <dbReference type="ARBA" id="ARBA00022989"/>
    </source>
</evidence>
<keyword evidence="4 5" id="KW-0472">Membrane</keyword>
<protein>
    <submittedName>
        <fullName evidence="6">COG2363</fullName>
    </submittedName>
</protein>
<evidence type="ECO:0000256" key="1">
    <source>
        <dbReference type="ARBA" id="ARBA00004141"/>
    </source>
</evidence>
<sequence>MTNLIIAFGAFNAFLAVGAGAFGAHGLKNMLTPEYLAVFKTAADYQLIHGVGLILIGVLSKDFANQYINTSAIFMSIGIILFSGSLYALTLSGTKWLGIITPIGGLCFLIAWLTLGLNFLINRT</sequence>
<keyword evidence="3 5" id="KW-1133">Transmembrane helix</keyword>
<dbReference type="PANTHER" id="PTHR43461:SF1">
    <property type="entry name" value="TRANSMEMBRANE PROTEIN 256"/>
    <property type="match status" value="1"/>
</dbReference>
<dbReference type="InterPro" id="IPR006696">
    <property type="entry name" value="DUF423"/>
</dbReference>
<evidence type="ECO:0000313" key="6">
    <source>
        <dbReference type="EMBL" id="VAW50304.1"/>
    </source>
</evidence>
<dbReference type="Pfam" id="PF04241">
    <property type="entry name" value="DUF423"/>
    <property type="match status" value="1"/>
</dbReference>
<name>A0A3B0X334_9ZZZZ</name>